<accession>F9W9Y5</accession>
<keyword evidence="3" id="KW-1185">Reference proteome</keyword>
<gene>
    <name evidence="2" type="ORF">TCIL3000_0_47200</name>
</gene>
<reference evidence="3" key="1">
    <citation type="submission" date="2011-07" db="EMBL/GenBank/DDBJ databases">
        <title>Divergent evolution of antigenic variation in African trypanosomes.</title>
        <authorList>
            <person name="Jackson A.P."/>
            <person name="Berry A."/>
            <person name="Allison H.C."/>
            <person name="Burton P."/>
            <person name="Anderson J."/>
            <person name="Aslett M."/>
            <person name="Brown R."/>
            <person name="Corton N."/>
            <person name="Harris D."/>
            <person name="Hauser H."/>
            <person name="Gamble J."/>
            <person name="Gilderthorp R."/>
            <person name="McQuillan J."/>
            <person name="Quail M.A."/>
            <person name="Sanders M."/>
            <person name="Van Tonder A."/>
            <person name="Ginger M.L."/>
            <person name="Donelson J.E."/>
            <person name="Field M.C."/>
            <person name="Barry J.D."/>
            <person name="Berriman M."/>
            <person name="Hertz-Fowler C."/>
        </authorList>
    </citation>
    <scope>NUCLEOTIDE SEQUENCE [LARGE SCALE GENOMIC DNA]</scope>
    <source>
        <strain evidence="3">IL3000</strain>
    </source>
</reference>
<dbReference type="VEuPathDB" id="TriTrypDB:TcIL3000_0_47200"/>
<evidence type="ECO:0000256" key="1">
    <source>
        <dbReference type="SAM" id="MobiDB-lite"/>
    </source>
</evidence>
<protein>
    <submittedName>
        <fullName evidence="2">WGS project CAEQ00000000 data, annotated contig 1911</fullName>
    </submittedName>
</protein>
<organism evidence="2 3">
    <name type="scientific">Trypanosoma congolense (strain IL3000)</name>
    <dbReference type="NCBI Taxonomy" id="1068625"/>
    <lineage>
        <taxon>Eukaryota</taxon>
        <taxon>Discoba</taxon>
        <taxon>Euglenozoa</taxon>
        <taxon>Kinetoplastea</taxon>
        <taxon>Metakinetoplastina</taxon>
        <taxon>Trypanosomatida</taxon>
        <taxon>Trypanosomatidae</taxon>
        <taxon>Trypanosoma</taxon>
        <taxon>Nannomonas</taxon>
    </lineage>
</organism>
<evidence type="ECO:0000313" key="3">
    <source>
        <dbReference type="Proteomes" id="UP000000702"/>
    </source>
</evidence>
<dbReference type="OMA" id="NSRKPYF"/>
<evidence type="ECO:0000313" key="2">
    <source>
        <dbReference type="EMBL" id="CCD14040.1"/>
    </source>
</evidence>
<comment type="caution">
    <text evidence="2">The sequence shown here is derived from an EMBL/GenBank/DDBJ whole genome shotgun (WGS) entry which is preliminary data.</text>
</comment>
<feature type="region of interest" description="Disordered" evidence="1">
    <location>
        <begin position="1"/>
        <end position="38"/>
    </location>
</feature>
<reference evidence="2 3" key="2">
    <citation type="journal article" date="2012" name="Proc. Natl. Acad. Sci. U.S.A.">
        <title>Antigenic diversity is generated by distinct evolutionary mechanisms in African trypanosome species.</title>
        <authorList>
            <person name="Jackson A.P."/>
            <person name="Berry A."/>
            <person name="Aslett M."/>
            <person name="Allison H.C."/>
            <person name="Burton P."/>
            <person name="Vavrova-Anderson J."/>
            <person name="Brown R."/>
            <person name="Browne H."/>
            <person name="Corton N."/>
            <person name="Hauser H."/>
            <person name="Gamble J."/>
            <person name="Gilderthorp R."/>
            <person name="Marcello L."/>
            <person name="McQuillan J."/>
            <person name="Otto T.D."/>
            <person name="Quail M.A."/>
            <person name="Sanders M.J."/>
            <person name="van Tonder A."/>
            <person name="Ginger M.L."/>
            <person name="Field M.C."/>
            <person name="Barry J.D."/>
            <person name="Hertz-Fowler C."/>
            <person name="Berriman M."/>
        </authorList>
    </citation>
    <scope>NUCLEOTIDE SEQUENCE [LARGE SCALE GENOMIC DNA]</scope>
    <source>
        <strain evidence="2 3">IL3000</strain>
    </source>
</reference>
<dbReference type="EMBL" id="CAEQ01001364">
    <property type="protein sequence ID" value="CCD14040.1"/>
    <property type="molecule type" value="Genomic_DNA"/>
</dbReference>
<name>F9W9Y5_TRYCI</name>
<proteinExistence type="predicted"/>
<dbReference type="AlphaFoldDB" id="F9W9Y5"/>
<dbReference type="Proteomes" id="UP000000702">
    <property type="component" value="Unassembled WGS sequence"/>
</dbReference>
<sequence>MNEEKVTSTDGDYASEPPAKIRRLESTHDELRSNPGDADVELPRDTLFIRCAAIHGRGELLNGFISAHRKVLGVEKWYEYGDGTEADSAATLRSDAPFECVYVKWSRKPYFLLELSEEENTVRHFVEGLTGLNNTTYKGSLIHVEVAKPGVTVAFERSKMEKRDAARRTAVVSTSMASSKPITATVFVPRVLQKK</sequence>
<feature type="compositionally biased region" description="Basic and acidic residues" evidence="1">
    <location>
        <begin position="22"/>
        <end position="32"/>
    </location>
</feature>